<dbReference type="SMART" id="SM00420">
    <property type="entry name" value="HTH_DEOR"/>
    <property type="match status" value="1"/>
</dbReference>
<feature type="domain" description="HTH deoR-type" evidence="6">
    <location>
        <begin position="9"/>
        <end position="64"/>
    </location>
</feature>
<dbReference type="SMART" id="SM01134">
    <property type="entry name" value="DeoRC"/>
    <property type="match status" value="1"/>
</dbReference>
<evidence type="ECO:0000256" key="3">
    <source>
        <dbReference type="ARBA" id="ARBA00023015"/>
    </source>
</evidence>
<dbReference type="InterPro" id="IPR014036">
    <property type="entry name" value="DeoR-like_C"/>
</dbReference>
<keyword evidence="2" id="KW-0678">Repressor</keyword>
<dbReference type="PANTHER" id="PTHR30363">
    <property type="entry name" value="HTH-TYPE TRANSCRIPTIONAL REGULATOR SRLR-RELATED"/>
    <property type="match status" value="1"/>
</dbReference>
<dbReference type="EMBL" id="CADCUG010000054">
    <property type="protein sequence ID" value="CAA9330274.1"/>
    <property type="molecule type" value="Genomic_DNA"/>
</dbReference>
<comment type="function">
    <text evidence="5">Repressor of the lactose catabolism operon. Galactose-6-phosphate is the inducer.</text>
</comment>
<gene>
    <name evidence="7" type="ORF">AVDCRST_MAG29-1004</name>
</gene>
<keyword evidence="4" id="KW-0804">Transcription</keyword>
<evidence type="ECO:0000259" key="6">
    <source>
        <dbReference type="PROSITE" id="PS51000"/>
    </source>
</evidence>
<dbReference type="Pfam" id="PF00455">
    <property type="entry name" value="DeoRC"/>
    <property type="match status" value="1"/>
</dbReference>
<dbReference type="InterPro" id="IPR050313">
    <property type="entry name" value="Carb_Metab_HTH_regulators"/>
</dbReference>
<dbReference type="PANTHER" id="PTHR30363:SF4">
    <property type="entry name" value="GLYCEROL-3-PHOSPHATE REGULON REPRESSOR"/>
    <property type="match status" value="1"/>
</dbReference>
<name>A0A6J4LGP0_9ACTN</name>
<dbReference type="InterPro" id="IPR036388">
    <property type="entry name" value="WH-like_DNA-bd_sf"/>
</dbReference>
<protein>
    <recommendedName>
        <fullName evidence="1">Lactose phosphotransferase system repressor</fullName>
    </recommendedName>
</protein>
<proteinExistence type="predicted"/>
<dbReference type="InterPro" id="IPR037171">
    <property type="entry name" value="NagB/RpiA_transferase-like"/>
</dbReference>
<accession>A0A6J4LGP0</accession>
<evidence type="ECO:0000256" key="5">
    <source>
        <dbReference type="ARBA" id="ARBA00024937"/>
    </source>
</evidence>
<dbReference type="InterPro" id="IPR036390">
    <property type="entry name" value="WH_DNA-bd_sf"/>
</dbReference>
<evidence type="ECO:0000256" key="2">
    <source>
        <dbReference type="ARBA" id="ARBA00022491"/>
    </source>
</evidence>
<dbReference type="AlphaFoldDB" id="A0A6J4LGP0"/>
<dbReference type="PROSITE" id="PS51000">
    <property type="entry name" value="HTH_DEOR_2"/>
    <property type="match status" value="1"/>
</dbReference>
<sequence>MPRGSAVEGTDRQDQILLRARTHGRVDVGALAADLHVAAETVRRDLRHLVDRGVLQRVHGGAYPVESAGFESNVAHRSTSLLAEKRRIGAAAAERLQGAETVYIDEGITPQFVAEALEPKQRLTVVTSSLLAATALADSALITVLLLGGRLRGRTMATVDHWATRMLDDLVIDLAYLGANGISRAQGLTTPDPAVAAVKAQAVQRSRRKVFVGVHTKFGVSSFCRFAQIGDFEALVTDTGLSATEAHRLAVLGPQVVRA</sequence>
<dbReference type="InterPro" id="IPR001034">
    <property type="entry name" value="DeoR_HTH"/>
</dbReference>
<dbReference type="Gene3D" id="1.10.10.10">
    <property type="entry name" value="Winged helix-like DNA-binding domain superfamily/Winged helix DNA-binding domain"/>
    <property type="match status" value="1"/>
</dbReference>
<evidence type="ECO:0000313" key="7">
    <source>
        <dbReference type="EMBL" id="CAA9330274.1"/>
    </source>
</evidence>
<dbReference type="GO" id="GO:0003700">
    <property type="term" value="F:DNA-binding transcription factor activity"/>
    <property type="evidence" value="ECO:0007669"/>
    <property type="project" value="InterPro"/>
</dbReference>
<reference evidence="7" key="1">
    <citation type="submission" date="2020-02" db="EMBL/GenBank/DDBJ databases">
        <authorList>
            <person name="Meier V. D."/>
        </authorList>
    </citation>
    <scope>NUCLEOTIDE SEQUENCE</scope>
    <source>
        <strain evidence="7">AVDCRST_MAG29</strain>
    </source>
</reference>
<keyword evidence="3" id="KW-0805">Transcription regulation</keyword>
<evidence type="ECO:0000256" key="1">
    <source>
        <dbReference type="ARBA" id="ARBA00021390"/>
    </source>
</evidence>
<dbReference type="SUPFAM" id="SSF46785">
    <property type="entry name" value="Winged helix' DNA-binding domain"/>
    <property type="match status" value="1"/>
</dbReference>
<evidence type="ECO:0000256" key="4">
    <source>
        <dbReference type="ARBA" id="ARBA00023163"/>
    </source>
</evidence>
<dbReference type="PRINTS" id="PR00037">
    <property type="entry name" value="HTHLACR"/>
</dbReference>
<organism evidence="7">
    <name type="scientific">uncultured Nocardioidaceae bacterium</name>
    <dbReference type="NCBI Taxonomy" id="253824"/>
    <lineage>
        <taxon>Bacteria</taxon>
        <taxon>Bacillati</taxon>
        <taxon>Actinomycetota</taxon>
        <taxon>Actinomycetes</taxon>
        <taxon>Propionibacteriales</taxon>
        <taxon>Nocardioidaceae</taxon>
        <taxon>environmental samples</taxon>
    </lineage>
</organism>
<dbReference type="Pfam" id="PF08220">
    <property type="entry name" value="HTH_DeoR"/>
    <property type="match status" value="1"/>
</dbReference>
<dbReference type="SUPFAM" id="SSF100950">
    <property type="entry name" value="NagB/RpiA/CoA transferase-like"/>
    <property type="match status" value="1"/>
</dbReference>